<dbReference type="EMBL" id="CP099420">
    <property type="protein sequence ID" value="USW50913.1"/>
    <property type="molecule type" value="Genomic_DNA"/>
</dbReference>
<dbReference type="SUPFAM" id="SSF50129">
    <property type="entry name" value="GroES-like"/>
    <property type="match status" value="1"/>
</dbReference>
<dbReference type="Gene3D" id="3.40.50.720">
    <property type="entry name" value="NAD(P)-binding Rossmann-like Domain"/>
    <property type="match status" value="1"/>
</dbReference>
<dbReference type="Pfam" id="PF13602">
    <property type="entry name" value="ADH_zinc_N_2"/>
    <property type="match status" value="1"/>
</dbReference>
<feature type="domain" description="Enoyl reductase (ER)" evidence="1">
    <location>
        <begin position="21"/>
        <end position="349"/>
    </location>
</feature>
<dbReference type="AlphaFoldDB" id="A0A9Q9EJ22"/>
<dbReference type="InterPro" id="IPR036291">
    <property type="entry name" value="NAD(P)-bd_dom_sf"/>
</dbReference>
<evidence type="ECO:0000313" key="2">
    <source>
        <dbReference type="EMBL" id="USW50913.1"/>
    </source>
</evidence>
<name>A0A9Q9EJ22_9PEZI</name>
<dbReference type="GO" id="GO:0016491">
    <property type="term" value="F:oxidoreductase activity"/>
    <property type="evidence" value="ECO:0007669"/>
    <property type="project" value="InterPro"/>
</dbReference>
<dbReference type="PANTHER" id="PTHR11695">
    <property type="entry name" value="ALCOHOL DEHYDROGENASE RELATED"/>
    <property type="match status" value="1"/>
</dbReference>
<keyword evidence="3" id="KW-1185">Reference proteome</keyword>
<reference evidence="2" key="1">
    <citation type="submission" date="2022-06" db="EMBL/GenBank/DDBJ databases">
        <title>Complete genome sequences of two strains of the flax pathogen Septoria linicola.</title>
        <authorList>
            <person name="Lapalu N."/>
            <person name="Simon A."/>
            <person name="Demenou B."/>
            <person name="Paumier D."/>
            <person name="Guillot M.-P."/>
            <person name="Gout L."/>
            <person name="Valade R."/>
        </authorList>
    </citation>
    <scope>NUCLEOTIDE SEQUENCE</scope>
    <source>
        <strain evidence="2">SE15195</strain>
    </source>
</reference>
<accession>A0A9Q9EJ22</accession>
<dbReference type="InterPro" id="IPR011032">
    <property type="entry name" value="GroES-like_sf"/>
</dbReference>
<dbReference type="Gene3D" id="3.90.180.10">
    <property type="entry name" value="Medium-chain alcohol dehydrogenases, catalytic domain"/>
    <property type="match status" value="1"/>
</dbReference>
<proteinExistence type="predicted"/>
<sequence length="355" mass="38762">MPIPKTAKAWTYTNGYPATLKQDTIQLPSQDEVKNEQSFIVKIAACALNPVDIQTQNLPNWNIPFTPRNYNTPKGTVMDFSGTVVEGGKSQFKAGDEIFGMALKPYAPAGGSLGEYAKFDAATTPAVKKPENWSFEKAAAISLVWLTAKACVEKVADWVEKTPSKRVAVLGGSSSVGIYTILLAKRRGWKVVATSSGKNKDFVLSDLKADEHVDYTSQDVRQGIATFKPDAVIDCVGGTECIGLPSSKRYISIVGDKTGRTVMGGPYTYYDFLHPITAATQWTRWAKGEYGMGESYDVVILSPKSEWLEDAKKTLTADDIHIDSVHAFEDAKKAFERLNTGRAKGKVVIQVSSKL</sequence>
<evidence type="ECO:0000313" key="3">
    <source>
        <dbReference type="Proteomes" id="UP001056384"/>
    </source>
</evidence>
<protein>
    <submittedName>
        <fullName evidence="2">GroES-like superfamily, polyketide synthase, enoylreductase domain-containing protein</fullName>
    </submittedName>
</protein>
<dbReference type="CDD" id="cd08267">
    <property type="entry name" value="MDR1"/>
    <property type="match status" value="1"/>
</dbReference>
<dbReference type="InterPro" id="IPR013154">
    <property type="entry name" value="ADH-like_N"/>
</dbReference>
<dbReference type="Proteomes" id="UP001056384">
    <property type="component" value="Chromosome 3"/>
</dbReference>
<dbReference type="InterPro" id="IPR020843">
    <property type="entry name" value="ER"/>
</dbReference>
<gene>
    <name evidence="2" type="ORF">Slin15195_G042320</name>
</gene>
<dbReference type="InterPro" id="IPR050700">
    <property type="entry name" value="YIM1/Zinc_Alcohol_DH_Fams"/>
</dbReference>
<evidence type="ECO:0000259" key="1">
    <source>
        <dbReference type="SMART" id="SM00829"/>
    </source>
</evidence>
<dbReference type="PANTHER" id="PTHR11695:SF294">
    <property type="entry name" value="RETICULON-4-INTERACTING PROTEIN 1, MITOCHONDRIAL"/>
    <property type="match status" value="1"/>
</dbReference>
<organism evidence="2 3">
    <name type="scientific">Septoria linicola</name>
    <dbReference type="NCBI Taxonomy" id="215465"/>
    <lineage>
        <taxon>Eukaryota</taxon>
        <taxon>Fungi</taxon>
        <taxon>Dikarya</taxon>
        <taxon>Ascomycota</taxon>
        <taxon>Pezizomycotina</taxon>
        <taxon>Dothideomycetes</taxon>
        <taxon>Dothideomycetidae</taxon>
        <taxon>Mycosphaerellales</taxon>
        <taxon>Mycosphaerellaceae</taxon>
        <taxon>Septoria</taxon>
    </lineage>
</organism>
<dbReference type="SMART" id="SM00829">
    <property type="entry name" value="PKS_ER"/>
    <property type="match status" value="1"/>
</dbReference>
<dbReference type="SUPFAM" id="SSF51735">
    <property type="entry name" value="NAD(P)-binding Rossmann-fold domains"/>
    <property type="match status" value="1"/>
</dbReference>
<dbReference type="Pfam" id="PF08240">
    <property type="entry name" value="ADH_N"/>
    <property type="match status" value="1"/>
</dbReference>